<dbReference type="SUPFAM" id="SSF51735">
    <property type="entry name" value="NAD(P)-binding Rossmann-fold domains"/>
    <property type="match status" value="1"/>
</dbReference>
<proteinExistence type="predicted"/>
<dbReference type="GO" id="GO:0016509">
    <property type="term" value="F:long-chain (3S)-3-hydroxyacyl-CoA dehydrogenase (NAD+) activity"/>
    <property type="evidence" value="ECO:0007669"/>
    <property type="project" value="TreeGrafter"/>
</dbReference>
<gene>
    <name evidence="3" type="ORF">S01H1_80743</name>
</gene>
<dbReference type="InterPro" id="IPR050136">
    <property type="entry name" value="FA_oxidation_alpha_subunit"/>
</dbReference>
<dbReference type="GO" id="GO:0070403">
    <property type="term" value="F:NAD+ binding"/>
    <property type="evidence" value="ECO:0007669"/>
    <property type="project" value="InterPro"/>
</dbReference>
<protein>
    <recommendedName>
        <fullName evidence="2">3-hydroxyacyl-CoA dehydrogenase NAD binding domain-containing protein</fullName>
    </recommendedName>
</protein>
<dbReference type="Gene3D" id="3.90.226.10">
    <property type="entry name" value="2-enoyl-CoA Hydratase, Chain A, domain 1"/>
    <property type="match status" value="1"/>
</dbReference>
<dbReference type="InterPro" id="IPR036291">
    <property type="entry name" value="NAD(P)-bd_dom_sf"/>
</dbReference>
<dbReference type="InterPro" id="IPR006176">
    <property type="entry name" value="3-OHacyl-CoA_DH_NAD-bd"/>
</dbReference>
<dbReference type="PANTHER" id="PTHR43612:SF3">
    <property type="entry name" value="TRIFUNCTIONAL ENZYME SUBUNIT ALPHA, MITOCHONDRIAL"/>
    <property type="match status" value="1"/>
</dbReference>
<reference evidence="3" key="1">
    <citation type="journal article" date="2014" name="Front. Microbiol.">
        <title>High frequency of phylogenetically diverse reductive dehalogenase-homologous genes in deep subseafloor sedimentary metagenomes.</title>
        <authorList>
            <person name="Kawai M."/>
            <person name="Futagami T."/>
            <person name="Toyoda A."/>
            <person name="Takaki Y."/>
            <person name="Nishi S."/>
            <person name="Hori S."/>
            <person name="Arai W."/>
            <person name="Tsubouchi T."/>
            <person name="Morono Y."/>
            <person name="Uchiyama I."/>
            <person name="Ito T."/>
            <person name="Fujiyama A."/>
            <person name="Inagaki F."/>
            <person name="Takami H."/>
        </authorList>
    </citation>
    <scope>NUCLEOTIDE SEQUENCE</scope>
    <source>
        <strain evidence="3">Expedition CK06-06</strain>
    </source>
</reference>
<evidence type="ECO:0000259" key="2">
    <source>
        <dbReference type="Pfam" id="PF02737"/>
    </source>
</evidence>
<dbReference type="GO" id="GO:0004300">
    <property type="term" value="F:enoyl-CoA hydratase activity"/>
    <property type="evidence" value="ECO:0007669"/>
    <property type="project" value="TreeGrafter"/>
</dbReference>
<dbReference type="EMBL" id="BARS01054554">
    <property type="protein sequence ID" value="GAG49786.1"/>
    <property type="molecule type" value="Genomic_DNA"/>
</dbReference>
<name>X0ZNK7_9ZZZZ</name>
<keyword evidence="1" id="KW-0560">Oxidoreductase</keyword>
<dbReference type="Pfam" id="PF02737">
    <property type="entry name" value="3HCDH_N"/>
    <property type="match status" value="1"/>
</dbReference>
<evidence type="ECO:0000313" key="3">
    <source>
        <dbReference type="EMBL" id="GAG49786.1"/>
    </source>
</evidence>
<dbReference type="Gene3D" id="3.40.50.720">
    <property type="entry name" value="NAD(P)-binding Rossmann-like Domain"/>
    <property type="match status" value="1"/>
</dbReference>
<dbReference type="PANTHER" id="PTHR43612">
    <property type="entry name" value="TRIFUNCTIONAL ENZYME SUBUNIT ALPHA"/>
    <property type="match status" value="1"/>
</dbReference>
<feature type="domain" description="3-hydroxyacyl-CoA dehydrogenase NAD binding" evidence="2">
    <location>
        <begin position="75"/>
        <end position="214"/>
    </location>
</feature>
<accession>X0ZNK7</accession>
<dbReference type="AlphaFoldDB" id="X0ZNK7"/>
<dbReference type="GO" id="GO:0006635">
    <property type="term" value="P:fatty acid beta-oxidation"/>
    <property type="evidence" value="ECO:0007669"/>
    <property type="project" value="TreeGrafter"/>
</dbReference>
<comment type="caution">
    <text evidence="3">The sequence shown here is derived from an EMBL/GenBank/DDBJ whole genome shotgun (WGS) entry which is preliminary data.</text>
</comment>
<feature type="non-terminal residue" evidence="3">
    <location>
        <position position="214"/>
    </location>
</feature>
<organism evidence="3">
    <name type="scientific">marine sediment metagenome</name>
    <dbReference type="NCBI Taxonomy" id="412755"/>
    <lineage>
        <taxon>unclassified sequences</taxon>
        <taxon>metagenomes</taxon>
        <taxon>ecological metagenomes</taxon>
    </lineage>
</organism>
<evidence type="ECO:0000256" key="1">
    <source>
        <dbReference type="ARBA" id="ARBA00023002"/>
    </source>
</evidence>
<dbReference type="FunFam" id="3.40.50.720:FF:000009">
    <property type="entry name" value="Fatty oxidation complex, alpha subunit"/>
    <property type="match status" value="1"/>
</dbReference>
<sequence>MKRTRGHYPAALEAVRLCGKSLSWPIERGLAEEAHAVGHLIAGPVCKNLMRLFFLREEAKKLRIAGAEPPPVERVGVVGAGVMGGGIAQLAAYKGCDVRLKDIREEALTQALRTARGLFEAQRNRRRITPGEAERGLGRIMPTLRYDGFGRAGLVVEAAVERMDVKKEIFSELERVVPRRCVLASNTSALSITEMARDLRHPERVVGLHFFNPV</sequence>